<dbReference type="CDD" id="cd06533">
    <property type="entry name" value="Glyco_transf_WecG_TagA"/>
    <property type="match status" value="1"/>
</dbReference>
<sequence>MKAIKSVDIFGIRFPILDYELTLQLFQEWIASGQAHQVCIANVHTTVACLTDHELRDISNNALSTMDGLPLVWYAKLVHQASIKTRVCGPDLMLKCLDHGQQLGWRHFFLGGKDEVLTDLVANIHKRYPQAELVGWHSPPFRPLSAEEDHQLVDLINAARPDFLWVGLGAPKQEKWIAAHLDRVHVPVQLGVGAAFDFHSGHIKRAPLWMQKSGLEWCYRMAKDRRLVKRYFSTNPVFLLRFTWDFLQIRVLKRSAVTS</sequence>
<comment type="caution">
    <text evidence="3">The sequence shown here is derived from an EMBL/GenBank/DDBJ whole genome shotgun (WGS) entry which is preliminary data.</text>
</comment>
<dbReference type="InterPro" id="IPR004629">
    <property type="entry name" value="WecG_TagA_CpsF"/>
</dbReference>
<name>A0ABR9D9U7_9GAMM</name>
<dbReference type="PANTHER" id="PTHR34136:SF1">
    <property type="entry name" value="UDP-N-ACETYL-D-MANNOSAMINURONIC ACID TRANSFERASE"/>
    <property type="match status" value="1"/>
</dbReference>
<dbReference type="Pfam" id="PF03808">
    <property type="entry name" value="Glyco_tran_WecG"/>
    <property type="match status" value="1"/>
</dbReference>
<evidence type="ECO:0000256" key="1">
    <source>
        <dbReference type="ARBA" id="ARBA00022676"/>
    </source>
</evidence>
<keyword evidence="2" id="KW-0808">Transferase</keyword>
<keyword evidence="4" id="KW-1185">Reference proteome</keyword>
<dbReference type="Proteomes" id="UP000641152">
    <property type="component" value="Unassembled WGS sequence"/>
</dbReference>
<gene>
    <name evidence="3" type="ORF">EBB_04825</name>
</gene>
<dbReference type="EMBL" id="JACXST010000001">
    <property type="protein sequence ID" value="MBD9359881.1"/>
    <property type="molecule type" value="Genomic_DNA"/>
</dbReference>
<dbReference type="RefSeq" id="WP_192392710.1">
    <property type="nucleotide sequence ID" value="NZ_CAJHIU010000001.1"/>
</dbReference>
<evidence type="ECO:0000313" key="4">
    <source>
        <dbReference type="Proteomes" id="UP000641152"/>
    </source>
</evidence>
<dbReference type="NCBIfam" id="TIGR00696">
    <property type="entry name" value="wecG_tagA_cpsF"/>
    <property type="match status" value="1"/>
</dbReference>
<reference evidence="3 4" key="1">
    <citation type="submission" date="2020-09" db="EMBL/GenBank/DDBJ databases">
        <title>Methylomonas albis sp. nov. and Methylomonas fluvii sp. nov.: Two cold-adapted methanotrophs from the River Elbe and an amended description of Methylovulum psychrotolerans strain Eb1.</title>
        <authorList>
            <person name="Bussmann I.K."/>
            <person name="Klings K.-W."/>
            <person name="Warnstedt J."/>
            <person name="Hoppert M."/>
            <person name="Saborowski A."/>
            <person name="Horn F."/>
            <person name="Liebner S."/>
        </authorList>
    </citation>
    <scope>NUCLEOTIDE SEQUENCE [LARGE SCALE GENOMIC DNA]</scope>
    <source>
        <strain evidence="3 4">EbB</strain>
    </source>
</reference>
<evidence type="ECO:0000256" key="2">
    <source>
        <dbReference type="ARBA" id="ARBA00022679"/>
    </source>
</evidence>
<organism evidence="3 4">
    <name type="scientific">Methylomonas fluvii</name>
    <dbReference type="NCBI Taxonomy" id="1854564"/>
    <lineage>
        <taxon>Bacteria</taxon>
        <taxon>Pseudomonadati</taxon>
        <taxon>Pseudomonadota</taxon>
        <taxon>Gammaproteobacteria</taxon>
        <taxon>Methylococcales</taxon>
        <taxon>Methylococcaceae</taxon>
        <taxon>Methylomonas</taxon>
    </lineage>
</organism>
<evidence type="ECO:0000313" key="3">
    <source>
        <dbReference type="EMBL" id="MBD9359881.1"/>
    </source>
</evidence>
<proteinExistence type="predicted"/>
<dbReference type="PANTHER" id="PTHR34136">
    <property type="match status" value="1"/>
</dbReference>
<keyword evidence="1" id="KW-0328">Glycosyltransferase</keyword>
<accession>A0ABR9D9U7</accession>
<protein>
    <submittedName>
        <fullName evidence="3">WecB/TagA/CpsF family glycosyltransferase</fullName>
    </submittedName>
</protein>